<feature type="domain" description="Reverse transcriptase RNase H-like" evidence="7">
    <location>
        <begin position="156"/>
        <end position="232"/>
    </location>
</feature>
<dbReference type="EMBL" id="VTPC01088832">
    <property type="protein sequence ID" value="KAF2886043.1"/>
    <property type="molecule type" value="Genomic_DNA"/>
</dbReference>
<protein>
    <recommendedName>
        <fullName evidence="7">Reverse transcriptase RNase H-like domain-containing protein</fullName>
    </recommendedName>
</protein>
<sequence length="306" mass="34512">MQFLHSTEEFYFQKVDAEKSSELTTSFVAAKWVEQKTHAETQIPHLVITGSGGSGIPDEGQSLEEAENQKVNDLLENYRNIFDVGGKSTPLAEYLIETGKHPPISVPPYRMSPARKEILRQELDKLLQQEIIEERESAWAAPVVLVPKPNGQMRLTNASNYALGAVLLQGLDAEEHPIEYTSRLLSTSKQSYSCIERKALAIVIALQRFCGYIKVSEILVTSDQQGLRWLPFPDLPPGEEISICMVSITIPGRSQFEVRFQQLENPELAKIIHSFEDSDDSDLPKWTERGYLMSNGLLYRYPQGID</sequence>
<evidence type="ECO:0000256" key="3">
    <source>
        <dbReference type="ARBA" id="ARBA00022722"/>
    </source>
</evidence>
<evidence type="ECO:0000256" key="6">
    <source>
        <dbReference type="ARBA" id="ARBA00022918"/>
    </source>
</evidence>
<evidence type="ECO:0000256" key="4">
    <source>
        <dbReference type="ARBA" id="ARBA00022759"/>
    </source>
</evidence>
<evidence type="ECO:0000313" key="9">
    <source>
        <dbReference type="Proteomes" id="UP000801492"/>
    </source>
</evidence>
<dbReference type="PANTHER" id="PTHR37984">
    <property type="entry name" value="PROTEIN CBG26694"/>
    <property type="match status" value="1"/>
</dbReference>
<dbReference type="InterPro" id="IPR050951">
    <property type="entry name" value="Retrovirus_Pol_polyprotein"/>
</dbReference>
<keyword evidence="6" id="KW-0695">RNA-directed DNA polymerase</keyword>
<dbReference type="PANTHER" id="PTHR37984:SF5">
    <property type="entry name" value="PROTEIN NYNRIN-LIKE"/>
    <property type="match status" value="1"/>
</dbReference>
<keyword evidence="4" id="KW-0255">Endonuclease</keyword>
<keyword evidence="9" id="KW-1185">Reference proteome</keyword>
<dbReference type="InterPro" id="IPR043502">
    <property type="entry name" value="DNA/RNA_pol_sf"/>
</dbReference>
<dbReference type="GO" id="GO:0003964">
    <property type="term" value="F:RNA-directed DNA polymerase activity"/>
    <property type="evidence" value="ECO:0007669"/>
    <property type="project" value="UniProtKB-KW"/>
</dbReference>
<accession>A0A8K0CEV0</accession>
<dbReference type="Pfam" id="PF17917">
    <property type="entry name" value="RT_RNaseH"/>
    <property type="match status" value="1"/>
</dbReference>
<reference evidence="8" key="1">
    <citation type="submission" date="2019-08" db="EMBL/GenBank/DDBJ databases">
        <title>The genome of the North American firefly Photinus pyralis.</title>
        <authorList>
            <consortium name="Photinus pyralis genome working group"/>
            <person name="Fallon T.R."/>
            <person name="Sander Lower S.E."/>
            <person name="Weng J.-K."/>
        </authorList>
    </citation>
    <scope>NUCLEOTIDE SEQUENCE</scope>
    <source>
        <strain evidence="8">TRF0915ILg1</strain>
        <tissue evidence="8">Whole body</tissue>
    </source>
</reference>
<evidence type="ECO:0000259" key="7">
    <source>
        <dbReference type="Pfam" id="PF17917"/>
    </source>
</evidence>
<dbReference type="AlphaFoldDB" id="A0A8K0CEV0"/>
<evidence type="ECO:0000313" key="8">
    <source>
        <dbReference type="EMBL" id="KAF2886043.1"/>
    </source>
</evidence>
<gene>
    <name evidence="8" type="ORF">ILUMI_20129</name>
</gene>
<dbReference type="GO" id="GO:0016787">
    <property type="term" value="F:hydrolase activity"/>
    <property type="evidence" value="ECO:0007669"/>
    <property type="project" value="UniProtKB-KW"/>
</dbReference>
<keyword evidence="3" id="KW-0540">Nuclease</keyword>
<dbReference type="Proteomes" id="UP000801492">
    <property type="component" value="Unassembled WGS sequence"/>
</dbReference>
<dbReference type="InterPro" id="IPR041373">
    <property type="entry name" value="RT_RNaseH"/>
</dbReference>
<dbReference type="Gene3D" id="3.10.10.10">
    <property type="entry name" value="HIV Type 1 Reverse Transcriptase, subunit A, domain 1"/>
    <property type="match status" value="1"/>
</dbReference>
<name>A0A8K0CEV0_IGNLU</name>
<evidence type="ECO:0000256" key="1">
    <source>
        <dbReference type="ARBA" id="ARBA00022679"/>
    </source>
</evidence>
<keyword evidence="2" id="KW-0548">Nucleotidyltransferase</keyword>
<dbReference type="GO" id="GO:0004519">
    <property type="term" value="F:endonuclease activity"/>
    <property type="evidence" value="ECO:0007669"/>
    <property type="project" value="UniProtKB-KW"/>
</dbReference>
<keyword evidence="1" id="KW-0808">Transferase</keyword>
<proteinExistence type="predicted"/>
<evidence type="ECO:0000256" key="5">
    <source>
        <dbReference type="ARBA" id="ARBA00022801"/>
    </source>
</evidence>
<dbReference type="SUPFAM" id="SSF56672">
    <property type="entry name" value="DNA/RNA polymerases"/>
    <property type="match status" value="1"/>
</dbReference>
<comment type="caution">
    <text evidence="8">The sequence shown here is derived from an EMBL/GenBank/DDBJ whole genome shotgun (WGS) entry which is preliminary data.</text>
</comment>
<evidence type="ECO:0000256" key="2">
    <source>
        <dbReference type="ARBA" id="ARBA00022695"/>
    </source>
</evidence>
<keyword evidence="5" id="KW-0378">Hydrolase</keyword>
<organism evidence="8 9">
    <name type="scientific">Ignelater luminosus</name>
    <name type="common">Cucubano</name>
    <name type="synonym">Pyrophorus luminosus</name>
    <dbReference type="NCBI Taxonomy" id="2038154"/>
    <lineage>
        <taxon>Eukaryota</taxon>
        <taxon>Metazoa</taxon>
        <taxon>Ecdysozoa</taxon>
        <taxon>Arthropoda</taxon>
        <taxon>Hexapoda</taxon>
        <taxon>Insecta</taxon>
        <taxon>Pterygota</taxon>
        <taxon>Neoptera</taxon>
        <taxon>Endopterygota</taxon>
        <taxon>Coleoptera</taxon>
        <taxon>Polyphaga</taxon>
        <taxon>Elateriformia</taxon>
        <taxon>Elateroidea</taxon>
        <taxon>Elateridae</taxon>
        <taxon>Agrypninae</taxon>
        <taxon>Pyrophorini</taxon>
        <taxon>Ignelater</taxon>
    </lineage>
</organism>
<dbReference type="OrthoDB" id="6817932at2759"/>